<dbReference type="GO" id="GO:0036503">
    <property type="term" value="P:ERAD pathway"/>
    <property type="evidence" value="ECO:0007669"/>
    <property type="project" value="InterPro"/>
</dbReference>
<comment type="catalytic activity">
    <reaction evidence="1">
        <text>S-ubiquitinyl-[E2 ubiquitin-conjugating enzyme]-L-cysteine + [acceptor protein]-L-lysine = [E2 ubiquitin-conjugating enzyme]-L-cysteine + N(6)-ubiquitinyl-[acceptor protein]-L-lysine.</text>
        <dbReference type="EC" id="2.3.2.27"/>
    </reaction>
</comment>
<dbReference type="GO" id="GO:0006511">
    <property type="term" value="P:ubiquitin-dependent protein catabolic process"/>
    <property type="evidence" value="ECO:0007669"/>
    <property type="project" value="InterPro"/>
</dbReference>
<reference evidence="14" key="1">
    <citation type="journal article" date="2023" name="Mol. Phylogenet. Evol.">
        <title>Genome-scale phylogeny and comparative genomics of the fungal order Sordariales.</title>
        <authorList>
            <person name="Hensen N."/>
            <person name="Bonometti L."/>
            <person name="Westerberg I."/>
            <person name="Brannstrom I.O."/>
            <person name="Guillou S."/>
            <person name="Cros-Aarteil S."/>
            <person name="Calhoun S."/>
            <person name="Haridas S."/>
            <person name="Kuo A."/>
            <person name="Mondo S."/>
            <person name="Pangilinan J."/>
            <person name="Riley R."/>
            <person name="LaButti K."/>
            <person name="Andreopoulos B."/>
            <person name="Lipzen A."/>
            <person name="Chen C."/>
            <person name="Yan M."/>
            <person name="Daum C."/>
            <person name="Ng V."/>
            <person name="Clum A."/>
            <person name="Steindorff A."/>
            <person name="Ohm R.A."/>
            <person name="Martin F."/>
            <person name="Silar P."/>
            <person name="Natvig D.O."/>
            <person name="Lalanne C."/>
            <person name="Gautier V."/>
            <person name="Ament-Velasquez S.L."/>
            <person name="Kruys A."/>
            <person name="Hutchinson M.I."/>
            <person name="Powell A.J."/>
            <person name="Barry K."/>
            <person name="Miller A.N."/>
            <person name="Grigoriev I.V."/>
            <person name="Debuchy R."/>
            <person name="Gladieux P."/>
            <person name="Hiltunen Thoren M."/>
            <person name="Johannesson H."/>
        </authorList>
    </citation>
    <scope>NUCLEOTIDE SEQUENCE</scope>
    <source>
        <strain evidence="14">CBS 560.94</strain>
    </source>
</reference>
<gene>
    <name evidence="14" type="ORF">B0H65DRAFT_187169</name>
</gene>
<evidence type="ECO:0000256" key="2">
    <source>
        <dbReference type="ARBA" id="ARBA00004123"/>
    </source>
</evidence>
<protein>
    <submittedName>
        <fullName evidence="14">Ubiquitin elongating factor core-domain-containing protein</fullName>
    </submittedName>
</protein>
<comment type="pathway">
    <text evidence="4">Protein modification; protein ubiquitination.</text>
</comment>
<dbReference type="Pfam" id="PF04564">
    <property type="entry name" value="U-box"/>
    <property type="match status" value="1"/>
</dbReference>
<evidence type="ECO:0000256" key="6">
    <source>
        <dbReference type="ARBA" id="ARBA00022490"/>
    </source>
</evidence>
<keyword evidence="15" id="KW-1185">Reference proteome</keyword>
<keyword evidence="9" id="KW-0697">Rotamase</keyword>
<name>A0AAE0JEH7_9PEZI</name>
<evidence type="ECO:0000256" key="1">
    <source>
        <dbReference type="ARBA" id="ARBA00000900"/>
    </source>
</evidence>
<organism evidence="14 15">
    <name type="scientific">Neurospora tetraspora</name>
    <dbReference type="NCBI Taxonomy" id="94610"/>
    <lineage>
        <taxon>Eukaryota</taxon>
        <taxon>Fungi</taxon>
        <taxon>Dikarya</taxon>
        <taxon>Ascomycota</taxon>
        <taxon>Pezizomycotina</taxon>
        <taxon>Sordariomycetes</taxon>
        <taxon>Sordariomycetidae</taxon>
        <taxon>Sordariales</taxon>
        <taxon>Sordariaceae</taxon>
        <taxon>Neurospora</taxon>
    </lineage>
</organism>
<evidence type="ECO:0000256" key="7">
    <source>
        <dbReference type="ARBA" id="ARBA00022679"/>
    </source>
</evidence>
<evidence type="ECO:0000256" key="9">
    <source>
        <dbReference type="ARBA" id="ARBA00023110"/>
    </source>
</evidence>
<evidence type="ECO:0000256" key="11">
    <source>
        <dbReference type="SAM" id="Coils"/>
    </source>
</evidence>
<evidence type="ECO:0000259" key="13">
    <source>
        <dbReference type="PROSITE" id="PS51698"/>
    </source>
</evidence>
<feature type="coiled-coil region" evidence="11">
    <location>
        <begin position="539"/>
        <end position="566"/>
    </location>
</feature>
<dbReference type="PANTHER" id="PTHR13931:SF2">
    <property type="entry name" value="UBIQUITIN CONJUGATION FACTOR E4 B"/>
    <property type="match status" value="1"/>
</dbReference>
<dbReference type="SUPFAM" id="SSF57850">
    <property type="entry name" value="RING/U-box"/>
    <property type="match status" value="1"/>
</dbReference>
<feature type="region of interest" description="Disordered" evidence="12">
    <location>
        <begin position="1085"/>
        <end position="1106"/>
    </location>
</feature>
<dbReference type="PANTHER" id="PTHR13931">
    <property type="entry name" value="UBIQUITINATION FACTOR E4"/>
    <property type="match status" value="1"/>
</dbReference>
<evidence type="ECO:0000313" key="14">
    <source>
        <dbReference type="EMBL" id="KAK3344847.1"/>
    </source>
</evidence>
<dbReference type="GO" id="GO:0000151">
    <property type="term" value="C:ubiquitin ligase complex"/>
    <property type="evidence" value="ECO:0007669"/>
    <property type="project" value="InterPro"/>
</dbReference>
<dbReference type="Pfam" id="PF10408">
    <property type="entry name" value="Ufd2P_core"/>
    <property type="match status" value="1"/>
</dbReference>
<dbReference type="Proteomes" id="UP001278500">
    <property type="component" value="Unassembled WGS sequence"/>
</dbReference>
<feature type="compositionally biased region" description="Basic and acidic residues" evidence="12">
    <location>
        <begin position="14"/>
        <end position="24"/>
    </location>
</feature>
<feature type="compositionally biased region" description="Low complexity" evidence="12">
    <location>
        <begin position="34"/>
        <end position="50"/>
    </location>
</feature>
<comment type="similarity">
    <text evidence="5">Belongs to the ubiquitin conjugation factor E4 family.</text>
</comment>
<feature type="region of interest" description="Disordered" evidence="12">
    <location>
        <begin position="1"/>
        <end position="133"/>
    </location>
</feature>
<dbReference type="GO" id="GO:0005737">
    <property type="term" value="C:cytoplasm"/>
    <property type="evidence" value="ECO:0007669"/>
    <property type="project" value="UniProtKB-SubCell"/>
</dbReference>
<evidence type="ECO:0000256" key="3">
    <source>
        <dbReference type="ARBA" id="ARBA00004496"/>
    </source>
</evidence>
<evidence type="ECO:0000256" key="8">
    <source>
        <dbReference type="ARBA" id="ARBA00022786"/>
    </source>
</evidence>
<feature type="compositionally biased region" description="Low complexity" evidence="12">
    <location>
        <begin position="64"/>
        <end position="76"/>
    </location>
</feature>
<dbReference type="GO" id="GO:0003755">
    <property type="term" value="F:peptidyl-prolyl cis-trans isomerase activity"/>
    <property type="evidence" value="ECO:0007669"/>
    <property type="project" value="UniProtKB-KW"/>
</dbReference>
<evidence type="ECO:0000256" key="4">
    <source>
        <dbReference type="ARBA" id="ARBA00004906"/>
    </source>
</evidence>
<dbReference type="InterPro" id="IPR003613">
    <property type="entry name" value="Ubox_domain"/>
</dbReference>
<proteinExistence type="inferred from homology"/>
<dbReference type="CDD" id="cd16658">
    <property type="entry name" value="RING-Ubox_UBE4B"/>
    <property type="match status" value="1"/>
</dbReference>
<reference evidence="14" key="2">
    <citation type="submission" date="2023-06" db="EMBL/GenBank/DDBJ databases">
        <authorList>
            <consortium name="Lawrence Berkeley National Laboratory"/>
            <person name="Haridas S."/>
            <person name="Hensen N."/>
            <person name="Bonometti L."/>
            <person name="Westerberg I."/>
            <person name="Brannstrom I.O."/>
            <person name="Guillou S."/>
            <person name="Cros-Aarteil S."/>
            <person name="Calhoun S."/>
            <person name="Kuo A."/>
            <person name="Mondo S."/>
            <person name="Pangilinan J."/>
            <person name="Riley R."/>
            <person name="Labutti K."/>
            <person name="Andreopoulos B."/>
            <person name="Lipzen A."/>
            <person name="Chen C."/>
            <person name="Yanf M."/>
            <person name="Daum C."/>
            <person name="Ng V."/>
            <person name="Clum A."/>
            <person name="Steindorff A."/>
            <person name="Ohm R."/>
            <person name="Martin F."/>
            <person name="Silar P."/>
            <person name="Natvig D."/>
            <person name="Lalanne C."/>
            <person name="Gautier V."/>
            <person name="Ament-Velasquez S.L."/>
            <person name="Kruys A."/>
            <person name="Hutchinson M.I."/>
            <person name="Powell A.J."/>
            <person name="Barry K."/>
            <person name="Miller A.N."/>
            <person name="Grigoriev I.V."/>
            <person name="Debuchy R."/>
            <person name="Gladieux P."/>
            <person name="Thoren M.H."/>
            <person name="Johannesson H."/>
        </authorList>
    </citation>
    <scope>NUCLEOTIDE SEQUENCE</scope>
    <source>
        <strain evidence="14">CBS 560.94</strain>
    </source>
</reference>
<dbReference type="EMBL" id="JAUEPP010000004">
    <property type="protein sequence ID" value="KAK3344847.1"/>
    <property type="molecule type" value="Genomic_DNA"/>
</dbReference>
<sequence>MDPNQQQPAATPDAPDKETMEQIRARRLAKLGGPSTASATSPAASSSLTPQPGTAEPNPGRAEPSPAAAAAAASSSKIADKTPRVQPRSIIKPASRDVPEPPPGSSASRKRERSLSNIDDIPCPPAPRKQYREPTFEEWTDKLLTSILRVSLDPSQTFDSSGHNLTYLPELSQEIRNEGQEPMLSIDRFQEAVMEAGSVYPPHKPLFEYFLACWKRVTKFRILRAPTPEKEEALKEAKRLCFSNCIFAITMPEMFGREPNPKHDTLVPYILEGVAKEDGLDIEFYNEAMTRIEDDDSIVPLFTKAMVEISTALSTKNMNGDYQPHVQALFTYSRYPALLNALAEHPTFLMAQSAPNIERFTLLGPFFRLSPLHPEAASYDFASPRTLDKGRIGTTQQSLQMTSAAHQEHLTTITNAFIRASISSRNKLLNWFAYILNVNHKRTATYVDPKTVSTDGFMVNVTVVLDNLCKPFMDNSFTKIDRIQVDYFRRNPRLDIKDETKLNADQEHSDAFYSTKLKGENNFITEVFFLALAAHQYGTEATQNKVNHLDKQIKRIEKDLVLMEAERPNLIANRPERVPMLEAALKRHIKALEGAMSTKFAIEGIMTDKTMQTRSLQFMKYTIVWLLRVASQSDYIPWKKISLPLPATQPEAFRCLPEYVLQVIVDNLKFTFRHRPEVMVSAIGDEVVALCITFLESSEYIKNPYLKSSLVTLLYHGTWPAYHLKKGILGDILTGTKFANDYLLHALMKYYIECESNGTSSAFYEKFNIRYEIFQVIKCVWSNDHYKKQLTESSRVDRDFFVRFVNLLMNDATYVLDEALGNFPKIHDFQQQLRDPNLSQEDREKIESDLHDAENKASSYMQLANETVGMMKLFTQTLADSFTMPEIVNRLAGMLDFNLDLLTGPKSRTLKVENPDKYGFNPKTLLPQLVDIYLNLGSSPAFVEAVAADGRSYKPETMAAATNILRSKALKDPADMHAWEVLCKCFEEAKAIVDQADLDFGDAPSEFEDPIMGDLMKDPVILPSKHVVDRSTIVQHLLSDPKDPFTRQPMTIDDVVPETELKAKIEKWMEERRAEIRGKVEGVTPAAGDIAGAEAATGGDAMDTTE</sequence>
<keyword evidence="7" id="KW-0808">Transferase</keyword>
<dbReference type="RefSeq" id="XP_062681460.1">
    <property type="nucleotide sequence ID" value="XM_062821590.1"/>
</dbReference>
<evidence type="ECO:0000256" key="5">
    <source>
        <dbReference type="ARBA" id="ARBA00007434"/>
    </source>
</evidence>
<keyword evidence="9" id="KW-0413">Isomerase</keyword>
<evidence type="ECO:0000313" key="15">
    <source>
        <dbReference type="Proteomes" id="UP001278500"/>
    </source>
</evidence>
<dbReference type="GO" id="GO:0034450">
    <property type="term" value="F:ubiquitin-ubiquitin ligase activity"/>
    <property type="evidence" value="ECO:0007669"/>
    <property type="project" value="InterPro"/>
</dbReference>
<dbReference type="Gene3D" id="3.30.40.10">
    <property type="entry name" value="Zinc/RING finger domain, C3HC4 (zinc finger)"/>
    <property type="match status" value="1"/>
</dbReference>
<keyword evidence="10" id="KW-0539">Nucleus</keyword>
<dbReference type="GO" id="GO:0000209">
    <property type="term" value="P:protein polyubiquitination"/>
    <property type="evidence" value="ECO:0007669"/>
    <property type="project" value="TreeGrafter"/>
</dbReference>
<comment type="subcellular location">
    <subcellularLocation>
        <location evidence="3">Cytoplasm</location>
    </subcellularLocation>
    <subcellularLocation>
        <location evidence="2">Nucleus</location>
    </subcellularLocation>
</comment>
<accession>A0AAE0JEH7</accession>
<dbReference type="GeneID" id="87858744"/>
<dbReference type="InterPro" id="IPR045132">
    <property type="entry name" value="UBE4"/>
</dbReference>
<keyword evidence="6" id="KW-0963">Cytoplasm</keyword>
<feature type="domain" description="U-box" evidence="13">
    <location>
        <begin position="1002"/>
        <end position="1075"/>
    </location>
</feature>
<keyword evidence="11" id="KW-0175">Coiled coil</keyword>
<dbReference type="AlphaFoldDB" id="A0AAE0JEH7"/>
<dbReference type="PROSITE" id="PS51698">
    <property type="entry name" value="U_BOX"/>
    <property type="match status" value="1"/>
</dbReference>
<dbReference type="InterPro" id="IPR013083">
    <property type="entry name" value="Znf_RING/FYVE/PHD"/>
</dbReference>
<dbReference type="SMART" id="SM00504">
    <property type="entry name" value="Ubox"/>
    <property type="match status" value="1"/>
</dbReference>
<dbReference type="InterPro" id="IPR019474">
    <property type="entry name" value="Ub_conjug_fac_E4_core"/>
</dbReference>
<comment type="caution">
    <text evidence="14">The sequence shown here is derived from an EMBL/GenBank/DDBJ whole genome shotgun (WGS) entry which is preliminary data.</text>
</comment>
<dbReference type="GO" id="GO:0005634">
    <property type="term" value="C:nucleus"/>
    <property type="evidence" value="ECO:0007669"/>
    <property type="project" value="UniProtKB-SubCell"/>
</dbReference>
<keyword evidence="8" id="KW-0833">Ubl conjugation pathway</keyword>
<dbReference type="FunFam" id="3.30.40.10:FF:000055">
    <property type="entry name" value="Ubiquitin conjugation factor e4 a"/>
    <property type="match status" value="1"/>
</dbReference>
<evidence type="ECO:0000256" key="10">
    <source>
        <dbReference type="ARBA" id="ARBA00023242"/>
    </source>
</evidence>
<evidence type="ECO:0000256" key="12">
    <source>
        <dbReference type="SAM" id="MobiDB-lite"/>
    </source>
</evidence>